<dbReference type="Gene3D" id="3.30.70.270">
    <property type="match status" value="1"/>
</dbReference>
<dbReference type="InterPro" id="IPR029787">
    <property type="entry name" value="Nucleotide_cyclase"/>
</dbReference>
<evidence type="ECO:0000313" key="2">
    <source>
        <dbReference type="EMBL" id="MDW0109808.1"/>
    </source>
</evidence>
<dbReference type="SUPFAM" id="SSF55785">
    <property type="entry name" value="PYP-like sensor domain (PAS domain)"/>
    <property type="match status" value="1"/>
</dbReference>
<dbReference type="RefSeq" id="WP_317935350.1">
    <property type="nucleotide sequence ID" value="NZ_JAUBDH010000003.1"/>
</dbReference>
<dbReference type="Pfam" id="PF00990">
    <property type="entry name" value="GGDEF"/>
    <property type="match status" value="1"/>
</dbReference>
<dbReference type="NCBIfam" id="TIGR00229">
    <property type="entry name" value="sensory_box"/>
    <property type="match status" value="1"/>
</dbReference>
<dbReference type="SUPFAM" id="SSF55073">
    <property type="entry name" value="Nucleotide cyclase"/>
    <property type="match status" value="1"/>
</dbReference>
<name>A0ABU4G0H3_9BACL</name>
<evidence type="ECO:0000313" key="3">
    <source>
        <dbReference type="Proteomes" id="UP001280629"/>
    </source>
</evidence>
<sequence>MRLRDISNTPQKDVLYQLLEESFLVAYLTVDGHFLEVNERFLNVFHYTRADIYGKECTMLLDGQLYNVAGISHSIFQGETWKGETCFITKFSELKYLESTFVPIENAQGEIDKIISFHKDRTEQKNAIRWQQIAFQNEVTHLPNRRRLAEVLNFYAKNVSEFSLFNLDIDHFKRVNDRYGHAVGDQLLFQIGNRLNGLAFIKDCVYHVSGDEFVIVVPITTTVEKIIEEIHNAFETSFMINDFELTVNMSLGYSRYPQDSTDTSELLQLADAAMYTNKLLKRR</sequence>
<dbReference type="EMBL" id="JAUBDH010000003">
    <property type="protein sequence ID" value="MDW0109808.1"/>
    <property type="molecule type" value="Genomic_DNA"/>
</dbReference>
<organism evidence="2 3">
    <name type="scientific">Sporosarcina aquimarina</name>
    <dbReference type="NCBI Taxonomy" id="114975"/>
    <lineage>
        <taxon>Bacteria</taxon>
        <taxon>Bacillati</taxon>
        <taxon>Bacillota</taxon>
        <taxon>Bacilli</taxon>
        <taxon>Bacillales</taxon>
        <taxon>Caryophanaceae</taxon>
        <taxon>Sporosarcina</taxon>
    </lineage>
</organism>
<dbReference type="Gene3D" id="3.30.450.20">
    <property type="entry name" value="PAS domain"/>
    <property type="match status" value="1"/>
</dbReference>
<dbReference type="Proteomes" id="UP001280629">
    <property type="component" value="Unassembled WGS sequence"/>
</dbReference>
<feature type="domain" description="GGDEF" evidence="1">
    <location>
        <begin position="160"/>
        <end position="283"/>
    </location>
</feature>
<keyword evidence="3" id="KW-1185">Reference proteome</keyword>
<reference evidence="2 3" key="1">
    <citation type="submission" date="2023-06" db="EMBL/GenBank/DDBJ databases">
        <title>Sporosarcina sp. nov., isolated from Korean traditional fermented seafood 'Jeotgal'.</title>
        <authorList>
            <person name="Yang A.-I."/>
            <person name="Shin N.-R."/>
        </authorList>
    </citation>
    <scope>NUCLEOTIDE SEQUENCE [LARGE SCALE GENOMIC DNA]</scope>
    <source>
        <strain evidence="2 3">KCTC3840</strain>
    </source>
</reference>
<keyword evidence="2" id="KW-0548">Nucleotidyltransferase</keyword>
<dbReference type="PANTHER" id="PTHR44757:SF2">
    <property type="entry name" value="BIOFILM ARCHITECTURE MAINTENANCE PROTEIN MBAA"/>
    <property type="match status" value="1"/>
</dbReference>
<dbReference type="GO" id="GO:0052621">
    <property type="term" value="F:diguanylate cyclase activity"/>
    <property type="evidence" value="ECO:0007669"/>
    <property type="project" value="UniProtKB-EC"/>
</dbReference>
<dbReference type="InterPro" id="IPR052155">
    <property type="entry name" value="Biofilm_reg_signaling"/>
</dbReference>
<dbReference type="InterPro" id="IPR000160">
    <property type="entry name" value="GGDEF_dom"/>
</dbReference>
<dbReference type="InterPro" id="IPR035965">
    <property type="entry name" value="PAS-like_dom_sf"/>
</dbReference>
<gene>
    <name evidence="2" type="ORF">QT716_07025</name>
</gene>
<dbReference type="EC" id="2.7.7.65" evidence="2"/>
<keyword evidence="2" id="KW-0808">Transferase</keyword>
<accession>A0ABU4G0H3</accession>
<dbReference type="Pfam" id="PF13426">
    <property type="entry name" value="PAS_9"/>
    <property type="match status" value="1"/>
</dbReference>
<evidence type="ECO:0000259" key="1">
    <source>
        <dbReference type="PROSITE" id="PS50887"/>
    </source>
</evidence>
<dbReference type="CDD" id="cd00130">
    <property type="entry name" value="PAS"/>
    <property type="match status" value="1"/>
</dbReference>
<comment type="caution">
    <text evidence="2">The sequence shown here is derived from an EMBL/GenBank/DDBJ whole genome shotgun (WGS) entry which is preliminary data.</text>
</comment>
<dbReference type="SMART" id="SM00267">
    <property type="entry name" value="GGDEF"/>
    <property type="match status" value="1"/>
</dbReference>
<dbReference type="PANTHER" id="PTHR44757">
    <property type="entry name" value="DIGUANYLATE CYCLASE DGCP"/>
    <property type="match status" value="1"/>
</dbReference>
<protein>
    <submittedName>
        <fullName evidence="2">Sensor domain-containing diguanylate cyclase</fullName>
        <ecNumber evidence="2">2.7.7.65</ecNumber>
    </submittedName>
</protein>
<proteinExistence type="predicted"/>
<dbReference type="CDD" id="cd01949">
    <property type="entry name" value="GGDEF"/>
    <property type="match status" value="1"/>
</dbReference>
<dbReference type="InterPro" id="IPR000014">
    <property type="entry name" value="PAS"/>
</dbReference>
<dbReference type="PROSITE" id="PS50887">
    <property type="entry name" value="GGDEF"/>
    <property type="match status" value="1"/>
</dbReference>
<dbReference type="InterPro" id="IPR043128">
    <property type="entry name" value="Rev_trsase/Diguanyl_cyclase"/>
</dbReference>
<dbReference type="NCBIfam" id="TIGR00254">
    <property type="entry name" value="GGDEF"/>
    <property type="match status" value="1"/>
</dbReference>